<dbReference type="Proteomes" id="UP000540423">
    <property type="component" value="Unassembled WGS sequence"/>
</dbReference>
<sequence length="318" mass="31740">MNSSLFRMPARRCAAGAVALALTAGPLTLLTAGSAHATGDTPEPGKANASVLRAGLDVSLLNKTVHVPVKATLNEVQAPASAQRTALSVALDGVDGGRPVSLLRADVATAKATVEGERAEGRAELARAKVHVPGLPLLSLIEVEKVTSRAVCVAGARPEAEANVLGRVTVLGKRVTLTAGGVTRVAVPGVGEVALTLSKTHTTTRTAAAAALELKVSVNPLKLNVAEVEGVVTLAETGCTVPEVRTAEASPAAPSAAPAEVKPQTAGVIEAAPPAPAEEAVNLAETGGSSATPYLVAGGAALLLAGTAATLKARRPRP</sequence>
<keyword evidence="2" id="KW-0964">Secreted</keyword>
<keyword evidence="8" id="KW-1185">Reference proteome</keyword>
<evidence type="ECO:0000313" key="8">
    <source>
        <dbReference type="Proteomes" id="UP000540423"/>
    </source>
</evidence>
<keyword evidence="1" id="KW-0134">Cell wall</keyword>
<evidence type="ECO:0000256" key="2">
    <source>
        <dbReference type="ARBA" id="ARBA00022525"/>
    </source>
</evidence>
<dbReference type="AlphaFoldDB" id="A0A7X0HKL7"/>
<dbReference type="PROSITE" id="PS50847">
    <property type="entry name" value="GRAM_POS_ANCHORING"/>
    <property type="match status" value="1"/>
</dbReference>
<feature type="domain" description="Gram-positive cocci surface proteins LPxTG" evidence="6">
    <location>
        <begin position="283"/>
        <end position="318"/>
    </location>
</feature>
<feature type="signal peptide" evidence="5">
    <location>
        <begin position="1"/>
        <end position="37"/>
    </location>
</feature>
<keyword evidence="3 5" id="KW-0732">Signal</keyword>
<evidence type="ECO:0000256" key="3">
    <source>
        <dbReference type="ARBA" id="ARBA00022729"/>
    </source>
</evidence>
<dbReference type="InterPro" id="IPR019931">
    <property type="entry name" value="LPXTG_anchor"/>
</dbReference>
<organism evidence="7 8">
    <name type="scientific">Streptomyces candidus</name>
    <dbReference type="NCBI Taxonomy" id="67283"/>
    <lineage>
        <taxon>Bacteria</taxon>
        <taxon>Bacillati</taxon>
        <taxon>Actinomycetota</taxon>
        <taxon>Actinomycetes</taxon>
        <taxon>Kitasatosporales</taxon>
        <taxon>Streptomycetaceae</taxon>
        <taxon>Streptomyces</taxon>
    </lineage>
</organism>
<proteinExistence type="predicted"/>
<evidence type="ECO:0000259" key="6">
    <source>
        <dbReference type="PROSITE" id="PS50847"/>
    </source>
</evidence>
<comment type="caution">
    <text evidence="7">The sequence shown here is derived from an EMBL/GenBank/DDBJ whole genome shotgun (WGS) entry which is preliminary data.</text>
</comment>
<dbReference type="RefSeq" id="WP_185035698.1">
    <property type="nucleotide sequence ID" value="NZ_BNBN01000016.1"/>
</dbReference>
<dbReference type="NCBIfam" id="NF041527">
    <property type="entry name" value="SCO1860_LAETG"/>
    <property type="match status" value="1"/>
</dbReference>
<reference evidence="7 8" key="1">
    <citation type="submission" date="2020-08" db="EMBL/GenBank/DDBJ databases">
        <title>Genomic Encyclopedia of Type Strains, Phase IV (KMG-IV): sequencing the most valuable type-strain genomes for metagenomic binning, comparative biology and taxonomic classification.</title>
        <authorList>
            <person name="Goeker M."/>
        </authorList>
    </citation>
    <scope>NUCLEOTIDE SEQUENCE [LARGE SCALE GENOMIC DNA]</scope>
    <source>
        <strain evidence="7 8">DSM 40141</strain>
    </source>
</reference>
<keyword evidence="4" id="KW-0572">Peptidoglycan-anchor</keyword>
<feature type="chain" id="PRO_5031380262" description="Gram-positive cocci surface proteins LPxTG domain-containing protein" evidence="5">
    <location>
        <begin position="38"/>
        <end position="318"/>
    </location>
</feature>
<dbReference type="InterPro" id="IPR048202">
    <property type="entry name" value="SCO1860-like"/>
</dbReference>
<evidence type="ECO:0000313" key="7">
    <source>
        <dbReference type="EMBL" id="MBB6439218.1"/>
    </source>
</evidence>
<dbReference type="NCBIfam" id="NF041528">
    <property type="entry name" value="strep_LAETG"/>
    <property type="match status" value="1"/>
</dbReference>
<dbReference type="EMBL" id="JACHEM010000018">
    <property type="protein sequence ID" value="MBB6439218.1"/>
    <property type="molecule type" value="Genomic_DNA"/>
</dbReference>
<accession>A0A7X0HKL7</accession>
<evidence type="ECO:0000256" key="1">
    <source>
        <dbReference type="ARBA" id="ARBA00022512"/>
    </source>
</evidence>
<name>A0A7X0HKL7_9ACTN</name>
<gene>
    <name evidence="7" type="ORF">HNQ79_005730</name>
</gene>
<evidence type="ECO:0000256" key="4">
    <source>
        <dbReference type="ARBA" id="ARBA00023088"/>
    </source>
</evidence>
<evidence type="ECO:0000256" key="5">
    <source>
        <dbReference type="SAM" id="SignalP"/>
    </source>
</evidence>
<protein>
    <recommendedName>
        <fullName evidence="6">Gram-positive cocci surface proteins LPxTG domain-containing protein</fullName>
    </recommendedName>
</protein>